<evidence type="ECO:0000256" key="3">
    <source>
        <dbReference type="ARBA" id="ARBA00023163"/>
    </source>
</evidence>
<dbReference type="GO" id="GO:0003700">
    <property type="term" value="F:DNA-binding transcription factor activity"/>
    <property type="evidence" value="ECO:0007669"/>
    <property type="project" value="TreeGrafter"/>
</dbReference>
<protein>
    <submittedName>
        <fullName evidence="5">LacI family transcriptional regulator</fullName>
    </submittedName>
</protein>
<keyword evidence="3" id="KW-0804">Transcription</keyword>
<keyword evidence="1" id="KW-0805">Transcription regulation</keyword>
<keyword evidence="6" id="KW-1185">Reference proteome</keyword>
<dbReference type="SUPFAM" id="SSF47413">
    <property type="entry name" value="lambda repressor-like DNA-binding domains"/>
    <property type="match status" value="1"/>
</dbReference>
<keyword evidence="2" id="KW-0238">DNA-binding</keyword>
<evidence type="ECO:0000313" key="6">
    <source>
        <dbReference type="Proteomes" id="UP000573599"/>
    </source>
</evidence>
<dbReference type="CDD" id="cd01392">
    <property type="entry name" value="HTH_LacI"/>
    <property type="match status" value="1"/>
</dbReference>
<accession>A0A852WHG1</accession>
<dbReference type="Gene3D" id="3.40.50.2300">
    <property type="match status" value="2"/>
</dbReference>
<dbReference type="PANTHER" id="PTHR30146:SF109">
    <property type="entry name" value="HTH-TYPE TRANSCRIPTIONAL REGULATOR GALS"/>
    <property type="match status" value="1"/>
</dbReference>
<proteinExistence type="predicted"/>
<evidence type="ECO:0000259" key="4">
    <source>
        <dbReference type="PROSITE" id="PS50932"/>
    </source>
</evidence>
<dbReference type="Pfam" id="PF13377">
    <property type="entry name" value="Peripla_BP_3"/>
    <property type="match status" value="1"/>
</dbReference>
<evidence type="ECO:0000256" key="2">
    <source>
        <dbReference type="ARBA" id="ARBA00023125"/>
    </source>
</evidence>
<dbReference type="GO" id="GO:0000976">
    <property type="term" value="F:transcription cis-regulatory region binding"/>
    <property type="evidence" value="ECO:0007669"/>
    <property type="project" value="TreeGrafter"/>
</dbReference>
<dbReference type="SUPFAM" id="SSF53822">
    <property type="entry name" value="Periplasmic binding protein-like I"/>
    <property type="match status" value="1"/>
</dbReference>
<dbReference type="InterPro" id="IPR046335">
    <property type="entry name" value="LacI/GalR-like_sensor"/>
</dbReference>
<reference evidence="5 6" key="1">
    <citation type="submission" date="2020-07" db="EMBL/GenBank/DDBJ databases">
        <title>Sequencing the genomes of 1000 actinobacteria strains.</title>
        <authorList>
            <person name="Klenk H.-P."/>
        </authorList>
    </citation>
    <scope>NUCLEOTIDE SEQUENCE [LARGE SCALE GENOMIC DNA]</scope>
    <source>
        <strain evidence="5 6">DSM 23987</strain>
    </source>
</reference>
<comment type="caution">
    <text evidence="5">The sequence shown here is derived from an EMBL/GenBank/DDBJ whole genome shotgun (WGS) entry which is preliminary data.</text>
</comment>
<evidence type="ECO:0000256" key="1">
    <source>
        <dbReference type="ARBA" id="ARBA00023015"/>
    </source>
</evidence>
<feature type="domain" description="HTH lacI-type" evidence="4">
    <location>
        <begin position="11"/>
        <end position="65"/>
    </location>
</feature>
<name>A0A852WHG1_9MICO</name>
<dbReference type="AlphaFoldDB" id="A0A852WHG1"/>
<dbReference type="CDD" id="cd06267">
    <property type="entry name" value="PBP1_LacI_sugar_binding-like"/>
    <property type="match status" value="1"/>
</dbReference>
<dbReference type="RefSeq" id="WP_179421390.1">
    <property type="nucleotide sequence ID" value="NZ_JACCAB010000001.1"/>
</dbReference>
<dbReference type="PROSITE" id="PS50932">
    <property type="entry name" value="HTH_LACI_2"/>
    <property type="match status" value="1"/>
</dbReference>
<sequence length="342" mass="36179">MATGQTPTSGTTIYSVAERAGVSIASVSRVLQGSTAVSEKTRRRVLEAADELRYVPLAAARSLAVRHHEAHGLVLPELSGPYYSELLMGFESRAAELGQSVVLMLAEGKHDLVRAVRKLATRVDGLAMLGSAAIPEDTVTALHGSKPVVLIAGDPRPDVDSVTSENTGSAAEITSHVLRHGRTQVLFLGDPASGPDVRDRYAGFVAAHESARRVAAEPVRIPLRERDGTAFAERMLAGDLSADALVCANDELALAVMKRLREGGRTVPGDLAIVGWDDVMTARYVEPGLTTVRQPVRELGAIASDRLHQRITGAVVGVEPQVIPTSVVIRSSCGCPPRADPG</sequence>
<dbReference type="PANTHER" id="PTHR30146">
    <property type="entry name" value="LACI-RELATED TRANSCRIPTIONAL REPRESSOR"/>
    <property type="match status" value="1"/>
</dbReference>
<evidence type="ECO:0000313" key="5">
    <source>
        <dbReference type="EMBL" id="NYG06991.1"/>
    </source>
</evidence>
<dbReference type="SMART" id="SM00354">
    <property type="entry name" value="HTH_LACI"/>
    <property type="match status" value="1"/>
</dbReference>
<dbReference type="Pfam" id="PF00356">
    <property type="entry name" value="LacI"/>
    <property type="match status" value="1"/>
</dbReference>
<dbReference type="Gene3D" id="1.10.260.40">
    <property type="entry name" value="lambda repressor-like DNA-binding domains"/>
    <property type="match status" value="1"/>
</dbReference>
<dbReference type="EMBL" id="JACCAB010000001">
    <property type="protein sequence ID" value="NYG06991.1"/>
    <property type="molecule type" value="Genomic_DNA"/>
</dbReference>
<dbReference type="InterPro" id="IPR010982">
    <property type="entry name" value="Lambda_DNA-bd_dom_sf"/>
</dbReference>
<organism evidence="5 6">
    <name type="scientific">Pedococcus badiiscoriae</name>
    <dbReference type="NCBI Taxonomy" id="642776"/>
    <lineage>
        <taxon>Bacteria</taxon>
        <taxon>Bacillati</taxon>
        <taxon>Actinomycetota</taxon>
        <taxon>Actinomycetes</taxon>
        <taxon>Micrococcales</taxon>
        <taxon>Intrasporangiaceae</taxon>
        <taxon>Pedococcus</taxon>
    </lineage>
</organism>
<dbReference type="InterPro" id="IPR028082">
    <property type="entry name" value="Peripla_BP_I"/>
</dbReference>
<dbReference type="Proteomes" id="UP000573599">
    <property type="component" value="Unassembled WGS sequence"/>
</dbReference>
<gene>
    <name evidence="5" type="ORF">BJ986_001478</name>
</gene>
<dbReference type="InterPro" id="IPR000843">
    <property type="entry name" value="HTH_LacI"/>
</dbReference>